<proteinExistence type="inferred from homology"/>
<evidence type="ECO:0000313" key="12">
    <source>
        <dbReference type="Proteomes" id="UP000284841"/>
    </source>
</evidence>
<dbReference type="Pfam" id="PF00579">
    <property type="entry name" value="tRNA-synt_1b"/>
    <property type="match status" value="1"/>
</dbReference>
<dbReference type="InterPro" id="IPR002305">
    <property type="entry name" value="aa-tRNA-synth_Ic"/>
</dbReference>
<dbReference type="PANTHER" id="PTHR11766:SF0">
    <property type="entry name" value="TYROSINE--TRNA LIGASE, MITOCHONDRIAL"/>
    <property type="match status" value="1"/>
</dbReference>
<dbReference type="InterPro" id="IPR001412">
    <property type="entry name" value="aa-tRNA-synth_I_CS"/>
</dbReference>
<evidence type="ECO:0000259" key="10">
    <source>
        <dbReference type="Pfam" id="PF22421"/>
    </source>
</evidence>
<feature type="short sequence motif" description="'KMSKS' region" evidence="8">
    <location>
        <begin position="261"/>
        <end position="265"/>
    </location>
</feature>
<keyword evidence="6 8" id="KW-0030">Aminoacyl-tRNA synthetase</keyword>
<dbReference type="CDD" id="cd00165">
    <property type="entry name" value="S4"/>
    <property type="match status" value="1"/>
</dbReference>
<keyword evidence="3 8" id="KW-0067">ATP-binding</keyword>
<dbReference type="RefSeq" id="WP_067534683.1">
    <property type="nucleotide sequence ID" value="NZ_AP025567.1"/>
</dbReference>
<dbReference type="PANTHER" id="PTHR11766">
    <property type="entry name" value="TYROSYL-TRNA SYNTHETASE"/>
    <property type="match status" value="1"/>
</dbReference>
<gene>
    <name evidence="8" type="primary">tyrS</name>
    <name evidence="11" type="ORF">DW099_12340</name>
</gene>
<comment type="caution">
    <text evidence="11">The sequence shown here is derived from an EMBL/GenBank/DDBJ whole genome shotgun (WGS) entry which is preliminary data.</text>
</comment>
<dbReference type="GO" id="GO:0006437">
    <property type="term" value="P:tyrosyl-tRNA aminoacylation"/>
    <property type="evidence" value="ECO:0007669"/>
    <property type="project" value="UniProtKB-UniRule"/>
</dbReference>
<dbReference type="GO" id="GO:0004831">
    <property type="term" value="F:tyrosine-tRNA ligase activity"/>
    <property type="evidence" value="ECO:0007669"/>
    <property type="project" value="UniProtKB-UniRule"/>
</dbReference>
<comment type="similarity">
    <text evidence="8">Belongs to the class-I aminoacyl-tRNA synthetase family. TyrS type 1 subfamily.</text>
</comment>
<dbReference type="PRINTS" id="PR01040">
    <property type="entry name" value="TRNASYNTHTYR"/>
</dbReference>
<evidence type="ECO:0000256" key="5">
    <source>
        <dbReference type="ARBA" id="ARBA00022917"/>
    </source>
</evidence>
<keyword evidence="12" id="KW-1185">Reference proteome</keyword>
<dbReference type="Pfam" id="PF22421">
    <property type="entry name" value="SYY_C-terminal"/>
    <property type="match status" value="1"/>
</dbReference>
<dbReference type="InterPro" id="IPR002307">
    <property type="entry name" value="Tyr-tRNA-ligase"/>
</dbReference>
<dbReference type="STRING" id="1776384.GCA_900086585_01040"/>
<dbReference type="PROSITE" id="PS00178">
    <property type="entry name" value="AA_TRNA_LIGASE_I"/>
    <property type="match status" value="1"/>
</dbReference>
<evidence type="ECO:0000256" key="7">
    <source>
        <dbReference type="ARBA" id="ARBA00048248"/>
    </source>
</evidence>
<dbReference type="InterPro" id="IPR024107">
    <property type="entry name" value="Tyr-tRNA-ligase_bac_1"/>
</dbReference>
<dbReference type="CDD" id="cd00805">
    <property type="entry name" value="TyrRS_core"/>
    <property type="match status" value="1"/>
</dbReference>
<dbReference type="InterPro" id="IPR024088">
    <property type="entry name" value="Tyr-tRNA-ligase_bac-type"/>
</dbReference>
<sequence>MKNFIPDNVSKYDNVYDVLKERGFIEQVTDEQAVRELLGKEKIKFYIGFDPTADCLHVGHFMQVIIMMYMQKYGHTPVVLLGGGTGMVGDPSGRQDMRQMMTVETIDNNCNAFKKLFDQFLDFDDEWKYEGNEGVYSPGHQNRDPIPGKAISVNNASWLRPLNYVEFVREVGTHFNVNEMLRAECFKQRMADGLSFFEFNYMLMQGYDFTVMARDFGVKMQFGGNDQWSNILAGKRLSRKWCDINVEGMTFALLTNSEGQKMGKTMNGALWLSADRVSPYEFFQYWRNVADADVNKCLRMLTFLPMEEVKRLSSLEGAEINEAKEILAYEVTKLVHGQEEAEKALEGARAAFGGGGDAANIPTTEMAAAAFEGEGKGLVSLIKELGLVPSNGEGFRTIEQGGLSVNGEKVTNPKQNVTKDMFRDGEILIQKGKKKFHKIVIK</sequence>
<dbReference type="InterPro" id="IPR054608">
    <property type="entry name" value="SYY-like_C"/>
</dbReference>
<keyword evidence="8" id="KW-0963">Cytoplasm</keyword>
<feature type="binding site" evidence="8">
    <location>
        <position position="264"/>
    </location>
    <ligand>
        <name>ATP</name>
        <dbReference type="ChEBI" id="CHEBI:30616"/>
    </ligand>
</feature>
<organism evidence="11 12">
    <name type="scientific">Emergencia timonensis</name>
    <dbReference type="NCBI Taxonomy" id="1776384"/>
    <lineage>
        <taxon>Bacteria</taxon>
        <taxon>Bacillati</taxon>
        <taxon>Bacillota</taxon>
        <taxon>Clostridia</taxon>
        <taxon>Peptostreptococcales</taxon>
        <taxon>Anaerovoracaceae</taxon>
        <taxon>Emergencia</taxon>
    </lineage>
</organism>
<dbReference type="PROSITE" id="PS50889">
    <property type="entry name" value="S4"/>
    <property type="match status" value="1"/>
</dbReference>
<dbReference type="GO" id="GO:0005829">
    <property type="term" value="C:cytosol"/>
    <property type="evidence" value="ECO:0007669"/>
    <property type="project" value="TreeGrafter"/>
</dbReference>
<evidence type="ECO:0000256" key="9">
    <source>
        <dbReference type="PROSITE-ProRule" id="PRU00182"/>
    </source>
</evidence>
<dbReference type="FunFam" id="1.10.240.10:FF:000001">
    <property type="entry name" value="Tyrosine--tRNA ligase"/>
    <property type="match status" value="1"/>
</dbReference>
<dbReference type="Gene3D" id="3.40.50.620">
    <property type="entry name" value="HUPs"/>
    <property type="match status" value="1"/>
</dbReference>
<evidence type="ECO:0000313" key="11">
    <source>
        <dbReference type="EMBL" id="RHJ87479.1"/>
    </source>
</evidence>
<protein>
    <recommendedName>
        <fullName evidence="8">Tyrosine--tRNA ligase</fullName>
        <ecNumber evidence="8">6.1.1.1</ecNumber>
    </recommendedName>
    <alternativeName>
        <fullName evidence="8">Tyrosyl-tRNA synthetase</fullName>
        <shortName evidence="8">TyrRS</shortName>
    </alternativeName>
</protein>
<comment type="caution">
    <text evidence="8">Lacks conserved residue(s) required for the propagation of feature annotation.</text>
</comment>
<dbReference type="SUPFAM" id="SSF55174">
    <property type="entry name" value="Alpha-L RNA-binding motif"/>
    <property type="match status" value="1"/>
</dbReference>
<keyword evidence="5 8" id="KW-0648">Protein biosynthesis</keyword>
<keyword evidence="2 8" id="KW-0547">Nucleotide-binding</keyword>
<feature type="binding site" evidence="8">
    <location>
        <position position="205"/>
    </location>
    <ligand>
        <name>L-tyrosine</name>
        <dbReference type="ChEBI" id="CHEBI:58315"/>
    </ligand>
</feature>
<feature type="domain" description="Tyrosine--tRNA ligase SYY-like C-terminal" evidence="10">
    <location>
        <begin position="365"/>
        <end position="437"/>
    </location>
</feature>
<dbReference type="InterPro" id="IPR014729">
    <property type="entry name" value="Rossmann-like_a/b/a_fold"/>
</dbReference>
<keyword evidence="1 8" id="KW-0436">Ligase</keyword>
<comment type="subcellular location">
    <subcellularLocation>
        <location evidence="8">Cytoplasm</location>
    </subcellularLocation>
</comment>
<evidence type="ECO:0000256" key="2">
    <source>
        <dbReference type="ARBA" id="ARBA00022741"/>
    </source>
</evidence>
<dbReference type="Proteomes" id="UP000284841">
    <property type="component" value="Unassembled WGS sequence"/>
</dbReference>
<comment type="subunit">
    <text evidence="8">Homodimer.</text>
</comment>
<feature type="binding site" evidence="8">
    <location>
        <position position="46"/>
    </location>
    <ligand>
        <name>L-tyrosine</name>
        <dbReference type="ChEBI" id="CHEBI:58315"/>
    </ligand>
</feature>
<dbReference type="EMBL" id="QRMS01000003">
    <property type="protein sequence ID" value="RHJ87479.1"/>
    <property type="molecule type" value="Genomic_DNA"/>
</dbReference>
<dbReference type="Gene3D" id="1.10.240.10">
    <property type="entry name" value="Tyrosyl-Transfer RNA Synthetase"/>
    <property type="match status" value="1"/>
</dbReference>
<dbReference type="AlphaFoldDB" id="A0A415E1H2"/>
<dbReference type="NCBIfam" id="TIGR00234">
    <property type="entry name" value="tyrS"/>
    <property type="match status" value="1"/>
</dbReference>
<evidence type="ECO:0000256" key="4">
    <source>
        <dbReference type="ARBA" id="ARBA00022884"/>
    </source>
</evidence>
<dbReference type="OrthoDB" id="9804243at2"/>
<dbReference type="GO" id="GO:0003723">
    <property type="term" value="F:RNA binding"/>
    <property type="evidence" value="ECO:0007669"/>
    <property type="project" value="UniProtKB-KW"/>
</dbReference>
<dbReference type="EC" id="6.1.1.1" evidence="8"/>
<comment type="catalytic activity">
    <reaction evidence="7 8">
        <text>tRNA(Tyr) + L-tyrosine + ATP = L-tyrosyl-tRNA(Tyr) + AMP + diphosphate + H(+)</text>
        <dbReference type="Rhea" id="RHEA:10220"/>
        <dbReference type="Rhea" id="RHEA-COMP:9706"/>
        <dbReference type="Rhea" id="RHEA-COMP:9707"/>
        <dbReference type="ChEBI" id="CHEBI:15378"/>
        <dbReference type="ChEBI" id="CHEBI:30616"/>
        <dbReference type="ChEBI" id="CHEBI:33019"/>
        <dbReference type="ChEBI" id="CHEBI:58315"/>
        <dbReference type="ChEBI" id="CHEBI:78442"/>
        <dbReference type="ChEBI" id="CHEBI:78536"/>
        <dbReference type="ChEBI" id="CHEBI:456215"/>
        <dbReference type="EC" id="6.1.1.1"/>
    </reaction>
</comment>
<dbReference type="Gene3D" id="3.10.290.10">
    <property type="entry name" value="RNA-binding S4 domain"/>
    <property type="match status" value="1"/>
</dbReference>
<dbReference type="GO" id="GO:0005524">
    <property type="term" value="F:ATP binding"/>
    <property type="evidence" value="ECO:0007669"/>
    <property type="project" value="UniProtKB-UniRule"/>
</dbReference>
<comment type="function">
    <text evidence="8">Catalyzes the attachment of tyrosine to tRNA(Tyr) in a two-step reaction: tyrosine is first activated by ATP to form Tyr-AMP and then transferred to the acceptor end of tRNA(Tyr).</text>
</comment>
<dbReference type="SUPFAM" id="SSF52374">
    <property type="entry name" value="Nucleotidylyl transferase"/>
    <property type="match status" value="1"/>
</dbReference>
<evidence type="ECO:0000256" key="1">
    <source>
        <dbReference type="ARBA" id="ARBA00022598"/>
    </source>
</evidence>
<reference evidence="11 12" key="1">
    <citation type="submission" date="2018-08" db="EMBL/GenBank/DDBJ databases">
        <title>A genome reference for cultivated species of the human gut microbiota.</title>
        <authorList>
            <person name="Zou Y."/>
            <person name="Xue W."/>
            <person name="Luo G."/>
        </authorList>
    </citation>
    <scope>NUCLEOTIDE SEQUENCE [LARGE SCALE GENOMIC DNA]</scope>
    <source>
        <strain evidence="11 12">AM07-24</strain>
    </source>
</reference>
<accession>A0A415E1H2</accession>
<name>A0A415E1H2_9FIRM</name>
<keyword evidence="4 9" id="KW-0694">RNA-binding</keyword>
<dbReference type="InterPro" id="IPR036986">
    <property type="entry name" value="S4_RNA-bd_sf"/>
</dbReference>
<evidence type="ECO:0000256" key="3">
    <source>
        <dbReference type="ARBA" id="ARBA00022840"/>
    </source>
</evidence>
<feature type="binding site" evidence="8">
    <location>
        <position position="201"/>
    </location>
    <ligand>
        <name>L-tyrosine</name>
        <dbReference type="ChEBI" id="CHEBI:58315"/>
    </ligand>
</feature>
<dbReference type="HAMAP" id="MF_02006">
    <property type="entry name" value="Tyr_tRNA_synth_type1"/>
    <property type="match status" value="1"/>
</dbReference>
<dbReference type="GeneID" id="83003428"/>
<evidence type="ECO:0000256" key="6">
    <source>
        <dbReference type="ARBA" id="ARBA00023146"/>
    </source>
</evidence>
<evidence type="ECO:0000256" key="8">
    <source>
        <dbReference type="HAMAP-Rule" id="MF_02006"/>
    </source>
</evidence>